<reference evidence="4 5" key="1">
    <citation type="submission" date="2016-11" db="EMBL/GenBank/DDBJ databases">
        <authorList>
            <person name="Jaros S."/>
            <person name="Januszkiewicz K."/>
            <person name="Wedrychowicz H."/>
        </authorList>
    </citation>
    <scope>NUCLEOTIDE SEQUENCE [LARGE SCALE GENOMIC DNA]</scope>
    <source>
        <strain evidence="4 5">DSM 44523</strain>
    </source>
</reference>
<dbReference type="STRING" id="2017.SAMN05444320_104282"/>
<evidence type="ECO:0000259" key="3">
    <source>
        <dbReference type="Pfam" id="PF15608"/>
    </source>
</evidence>
<dbReference type="Pfam" id="PF15608">
    <property type="entry name" value="PELOTA_1"/>
    <property type="match status" value="1"/>
</dbReference>
<feature type="compositionally biased region" description="Polar residues" evidence="1">
    <location>
        <begin position="376"/>
        <end position="386"/>
    </location>
</feature>
<evidence type="ECO:0000313" key="5">
    <source>
        <dbReference type="Proteomes" id="UP000184501"/>
    </source>
</evidence>
<protein>
    <submittedName>
        <fullName evidence="4">PELOTA RNA binding domain-containing protein</fullName>
    </submittedName>
</protein>
<dbReference type="InterPro" id="IPR011215">
    <property type="entry name" value="StiP_N"/>
</dbReference>
<evidence type="ECO:0000259" key="2">
    <source>
        <dbReference type="Pfam" id="PF11202"/>
    </source>
</evidence>
<dbReference type="RefSeq" id="WP_073483230.1">
    <property type="nucleotide sequence ID" value="NZ_FQVN01000004.1"/>
</dbReference>
<dbReference type="AlphaFoldDB" id="A0A1M5D3B6"/>
<feature type="domain" description="Cysteine protease StiP N-terminal" evidence="2">
    <location>
        <begin position="13"/>
        <end position="258"/>
    </location>
</feature>
<evidence type="ECO:0000313" key="4">
    <source>
        <dbReference type="EMBL" id="SHF61466.1"/>
    </source>
</evidence>
<feature type="domain" description="PELOTA RNA-binding" evidence="3">
    <location>
        <begin position="283"/>
        <end position="361"/>
    </location>
</feature>
<proteinExistence type="predicted"/>
<name>A0A1M5D3B6_STRHI</name>
<feature type="region of interest" description="Disordered" evidence="1">
    <location>
        <begin position="365"/>
        <end position="397"/>
    </location>
</feature>
<dbReference type="InterPro" id="IPR048336">
    <property type="entry name" value="StiP-like"/>
</dbReference>
<dbReference type="PIRSF" id="PIRSF020979">
    <property type="entry name" value="UCP020979"/>
    <property type="match status" value="1"/>
</dbReference>
<dbReference type="Pfam" id="PF11202">
    <property type="entry name" value="StiP"/>
    <property type="match status" value="1"/>
</dbReference>
<evidence type="ECO:0000256" key="1">
    <source>
        <dbReference type="SAM" id="MobiDB-lite"/>
    </source>
</evidence>
<organism evidence="4 5">
    <name type="scientific">Streptoalloteichus hindustanus</name>
    <dbReference type="NCBI Taxonomy" id="2017"/>
    <lineage>
        <taxon>Bacteria</taxon>
        <taxon>Bacillati</taxon>
        <taxon>Actinomycetota</taxon>
        <taxon>Actinomycetes</taxon>
        <taxon>Pseudonocardiales</taxon>
        <taxon>Pseudonocardiaceae</taxon>
        <taxon>Streptoalloteichus</taxon>
    </lineage>
</organism>
<gene>
    <name evidence="4" type="ORF">SAMN05444320_104282</name>
</gene>
<dbReference type="EMBL" id="FQVN01000004">
    <property type="protein sequence ID" value="SHF61466.1"/>
    <property type="molecule type" value="Genomic_DNA"/>
</dbReference>
<sequence>MRLPTPLHGPAFSTYRAEEVTWLLTDLSTVDLELGLADRERRVRSGTHYAEMLPVEYQPGLAYVALFHQMLARTAPAVARAVAVVTESVLAARGRRVVLVSLARAGTPVGILMRRWAAHAHGLALPHYTISIVRDRGIDPVALRYLAAHHDPSTVVFVDGWTGKGAIARELNLALDRASDVRFASDLAVLADPAHCGRWCGTREDLLVPSAMLNATVTGLVSRTVLRADLVGPNTFHGAKFYAHLTAADVSARFLDTVTAAFPALTPPFRPEPAASTSAGPVGWATARRVARSCGIADLNLVKPGLGETTRVLLRRVPWKVFVRSLRDPEVAHILLLARQRGVDVVEVPGLLPYRSVGVVRPRFAQGDAPSDAQGGAQSPHGSGSFESPAPRREGRR</sequence>
<dbReference type="InterPro" id="IPR028157">
    <property type="entry name" value="PELOTA_dom"/>
</dbReference>
<dbReference type="Proteomes" id="UP000184501">
    <property type="component" value="Unassembled WGS sequence"/>
</dbReference>
<keyword evidence="5" id="KW-1185">Reference proteome</keyword>
<accession>A0A1M5D3B6</accession>